<feature type="domain" description="Acetyl xylan esterase" evidence="2">
    <location>
        <begin position="101"/>
        <end position="258"/>
    </location>
</feature>
<dbReference type="RefSeq" id="WP_129922474.1">
    <property type="nucleotide sequence ID" value="NZ_SEWE01000049.1"/>
</dbReference>
<comment type="caution">
    <text evidence="3">The sequence shown here is derived from an EMBL/GenBank/DDBJ whole genome shotgun (WGS) entry which is preliminary data.</text>
</comment>
<dbReference type="PANTHER" id="PTHR22946">
    <property type="entry name" value="DIENELACTONE HYDROLASE DOMAIN-CONTAINING PROTEIN-RELATED"/>
    <property type="match status" value="1"/>
</dbReference>
<feature type="signal peptide" evidence="1">
    <location>
        <begin position="1"/>
        <end position="19"/>
    </location>
</feature>
<dbReference type="InterPro" id="IPR008391">
    <property type="entry name" value="AXE1_dom"/>
</dbReference>
<dbReference type="EMBL" id="SEWE01000049">
    <property type="protein sequence ID" value="RYU77190.1"/>
    <property type="molecule type" value="Genomic_DNA"/>
</dbReference>
<evidence type="ECO:0000313" key="4">
    <source>
        <dbReference type="Proteomes" id="UP000294155"/>
    </source>
</evidence>
<protein>
    <recommendedName>
        <fullName evidence="2">Acetyl xylan esterase domain-containing protein</fullName>
    </recommendedName>
</protein>
<dbReference type="Gene3D" id="3.40.50.1820">
    <property type="entry name" value="alpha/beta hydrolase"/>
    <property type="match status" value="2"/>
</dbReference>
<evidence type="ECO:0000256" key="1">
    <source>
        <dbReference type="SAM" id="SignalP"/>
    </source>
</evidence>
<proteinExistence type="predicted"/>
<evidence type="ECO:0000313" key="3">
    <source>
        <dbReference type="EMBL" id="RYU77190.1"/>
    </source>
</evidence>
<dbReference type="Proteomes" id="UP000294155">
    <property type="component" value="Unassembled WGS sequence"/>
</dbReference>
<dbReference type="AlphaFoldDB" id="A0A4Q5L7P0"/>
<keyword evidence="1" id="KW-0732">Signal</keyword>
<accession>A0A4Q5L7P0</accession>
<gene>
    <name evidence="3" type="ORF">EWM57_17630</name>
</gene>
<dbReference type="Pfam" id="PF05448">
    <property type="entry name" value="AXE1"/>
    <property type="match status" value="1"/>
</dbReference>
<dbReference type="SUPFAM" id="SSF53474">
    <property type="entry name" value="alpha/beta-Hydrolases"/>
    <property type="match status" value="2"/>
</dbReference>
<dbReference type="InterPro" id="IPR050261">
    <property type="entry name" value="FrsA_esterase"/>
</dbReference>
<keyword evidence="4" id="KW-1185">Reference proteome</keyword>
<evidence type="ECO:0000259" key="2">
    <source>
        <dbReference type="Pfam" id="PF05448"/>
    </source>
</evidence>
<organism evidence="3 4">
    <name type="scientific">Hymenobacter persicinus</name>
    <dbReference type="NCBI Taxonomy" id="2025506"/>
    <lineage>
        <taxon>Bacteria</taxon>
        <taxon>Pseudomonadati</taxon>
        <taxon>Bacteroidota</taxon>
        <taxon>Cytophagia</taxon>
        <taxon>Cytophagales</taxon>
        <taxon>Hymenobacteraceae</taxon>
        <taxon>Hymenobacter</taxon>
    </lineage>
</organism>
<feature type="chain" id="PRO_5020930938" description="Acetyl xylan esterase domain-containing protein" evidence="1">
    <location>
        <begin position="20"/>
        <end position="669"/>
    </location>
</feature>
<sequence>MKRLLFVLLSGLSLGAAHAQKPYDVLDWRAPVTLNTYLVQQLHGQYDQRRTALAAALQSEPAMRAYQDSARLRYRRLLGALPAKTPLNAQVTGTLPRDGYRVEKVVYESRPRYHVTASLYVPDGAAGKRPGVLLFCGHEAESKATESYQKTAILFAKNGFVVLVVDPISQGERYQLVDAAGKPLTRGGTTEHTLLNEEAHLLGSSAVAEQLWDNERSLDYLLTRPEVDADRIGALGNSGGSTQTAYLLGFDERIKVAALCSYVVSGDRTLELSGPADGCVMLPGAGAARLDGADWPIMFAPKPLLILAGRYDFVDYPTIQGYQAELNQVYARLGRPAQTSLFTYDDGHGISRPKREAAVAWFRQWLYQESPQPVQEGNLATLSENELLSTTTGQVATAFAQEQLLPQRHLGQARELAGRRKKLRGPALTAAITRQLRLPALAALEAPVQVERRETVQPKGVALQKLILRREGQVPLPALLALPAGSAPVSKVVLWLPDQGKRSLADSVALLNGYLAQNCAVLLADLRGLGETTDPEQFNDKKYFNREYRNALTALQAGQPLLGQRVTDIFMALRFVHQEPRLRAAPVELYATGRAAPAALHAAVLTPAIARVFPSQTITSFEQILTQPTDKDWYSVVVPGVLEYYDLPDLAAALGAKRLPAAPGAAAKK</sequence>
<dbReference type="OrthoDB" id="3668964at2"/>
<dbReference type="PANTHER" id="PTHR22946:SF8">
    <property type="entry name" value="ACETYL XYLAN ESTERASE DOMAIN-CONTAINING PROTEIN"/>
    <property type="match status" value="1"/>
</dbReference>
<reference evidence="3 4" key="1">
    <citation type="submission" date="2019-02" db="EMBL/GenBank/DDBJ databases">
        <title>Bacterial novel species isolated from soil.</title>
        <authorList>
            <person name="Jung H.-Y."/>
        </authorList>
    </citation>
    <scope>NUCLEOTIDE SEQUENCE [LARGE SCALE GENOMIC DNA]</scope>
    <source>
        <strain evidence="3 4">1-3-3-3</strain>
    </source>
</reference>
<name>A0A4Q5L7P0_9BACT</name>
<dbReference type="InterPro" id="IPR029058">
    <property type="entry name" value="AB_hydrolase_fold"/>
</dbReference>